<evidence type="ECO:0000313" key="2">
    <source>
        <dbReference type="EMBL" id="TKS55487.1"/>
    </source>
</evidence>
<dbReference type="EMBL" id="SWMU01000005">
    <property type="protein sequence ID" value="TKS55487.1"/>
    <property type="molecule type" value="Genomic_DNA"/>
</dbReference>
<dbReference type="AlphaFoldDB" id="A0A4U5TNF7"/>
<keyword evidence="3" id="KW-1185">Reference proteome</keyword>
<dbReference type="OrthoDB" id="187854at2"/>
<feature type="signal peptide" evidence="1">
    <location>
        <begin position="1"/>
        <end position="20"/>
    </location>
</feature>
<protein>
    <submittedName>
        <fullName evidence="2">DUF2911 domain-containing protein</fullName>
    </submittedName>
</protein>
<dbReference type="RefSeq" id="WP_138932672.1">
    <property type="nucleotide sequence ID" value="NZ_SWMU01000005.1"/>
</dbReference>
<proteinExistence type="predicted"/>
<gene>
    <name evidence="2" type="ORF">FCN74_11075</name>
</gene>
<name>A0A4U5TNF7_9FLAO</name>
<sequence length="175" mass="19915">MKIKFLLLFVVAFGFNSLQAQEFPKVDVSPMDAVIVRTDNNQSFMRVIYSRPQKKGRNIFGDLVPYGKVWRTGANEATEITFYKDVEFGGKTLEAGTYSLFTIPNKDKWTVIINEDVNLWGAYQYDSSKDVVRVEVNPKTTAATVETFSITSKKADKGYHLLLGWDDTYVEVPVY</sequence>
<organism evidence="2 3">
    <name type="scientific">Mesohalobacter halotolerans</name>
    <dbReference type="NCBI Taxonomy" id="1883405"/>
    <lineage>
        <taxon>Bacteria</taxon>
        <taxon>Pseudomonadati</taxon>
        <taxon>Bacteroidota</taxon>
        <taxon>Flavobacteriia</taxon>
        <taxon>Flavobacteriales</taxon>
        <taxon>Flavobacteriaceae</taxon>
        <taxon>Mesohalobacter</taxon>
    </lineage>
</organism>
<evidence type="ECO:0000313" key="3">
    <source>
        <dbReference type="Proteomes" id="UP000306552"/>
    </source>
</evidence>
<keyword evidence="1" id="KW-0732">Signal</keyword>
<accession>A0A4U5TNF7</accession>
<dbReference type="InterPro" id="IPR021314">
    <property type="entry name" value="DUF2911"/>
</dbReference>
<comment type="caution">
    <text evidence="2">The sequence shown here is derived from an EMBL/GenBank/DDBJ whole genome shotgun (WGS) entry which is preliminary data.</text>
</comment>
<dbReference type="Proteomes" id="UP000306552">
    <property type="component" value="Unassembled WGS sequence"/>
</dbReference>
<feature type="chain" id="PRO_5020292914" evidence="1">
    <location>
        <begin position="21"/>
        <end position="175"/>
    </location>
</feature>
<reference evidence="2 3" key="1">
    <citation type="submission" date="2019-04" db="EMBL/GenBank/DDBJ databases">
        <title>Psychroflexus halotolerans sp. nov., isolated from a marine solar saltern.</title>
        <authorList>
            <person name="Feng X."/>
        </authorList>
    </citation>
    <scope>NUCLEOTIDE SEQUENCE [LARGE SCALE GENOMIC DNA]</scope>
    <source>
        <strain evidence="2 3">WDS2C27</strain>
    </source>
</reference>
<evidence type="ECO:0000256" key="1">
    <source>
        <dbReference type="SAM" id="SignalP"/>
    </source>
</evidence>
<dbReference type="Pfam" id="PF11138">
    <property type="entry name" value="DUF2911"/>
    <property type="match status" value="1"/>
</dbReference>